<dbReference type="EMBL" id="QGKX02001290">
    <property type="protein sequence ID" value="KAF3541773.1"/>
    <property type="molecule type" value="Genomic_DNA"/>
</dbReference>
<feature type="region of interest" description="Disordered" evidence="1">
    <location>
        <begin position="1"/>
        <end position="67"/>
    </location>
</feature>
<feature type="compositionally biased region" description="Polar residues" evidence="1">
    <location>
        <begin position="1"/>
        <end position="17"/>
    </location>
</feature>
<dbReference type="Proteomes" id="UP000712600">
    <property type="component" value="Unassembled WGS sequence"/>
</dbReference>
<comment type="caution">
    <text evidence="2">The sequence shown here is derived from an EMBL/GenBank/DDBJ whole genome shotgun (WGS) entry which is preliminary data.</text>
</comment>
<evidence type="ECO:0000313" key="2">
    <source>
        <dbReference type="EMBL" id="KAF3541773.1"/>
    </source>
</evidence>
<evidence type="ECO:0000256" key="1">
    <source>
        <dbReference type="SAM" id="MobiDB-lite"/>
    </source>
</evidence>
<dbReference type="AlphaFoldDB" id="A0A8S9QPH4"/>
<evidence type="ECO:0000313" key="3">
    <source>
        <dbReference type="Proteomes" id="UP000712600"/>
    </source>
</evidence>
<reference evidence="2" key="1">
    <citation type="submission" date="2019-12" db="EMBL/GenBank/DDBJ databases">
        <title>Genome sequencing and annotation of Brassica cretica.</title>
        <authorList>
            <person name="Studholme D.J."/>
            <person name="Sarris P."/>
        </authorList>
    </citation>
    <scope>NUCLEOTIDE SEQUENCE</scope>
    <source>
        <strain evidence="2">PFS-109/04</strain>
        <tissue evidence="2">Leaf</tissue>
    </source>
</reference>
<accession>A0A8S9QPH4</accession>
<gene>
    <name evidence="2" type="ORF">F2Q69_00024056</name>
</gene>
<proteinExistence type="predicted"/>
<organism evidence="2 3">
    <name type="scientific">Brassica cretica</name>
    <name type="common">Mustard</name>
    <dbReference type="NCBI Taxonomy" id="69181"/>
    <lineage>
        <taxon>Eukaryota</taxon>
        <taxon>Viridiplantae</taxon>
        <taxon>Streptophyta</taxon>
        <taxon>Embryophyta</taxon>
        <taxon>Tracheophyta</taxon>
        <taxon>Spermatophyta</taxon>
        <taxon>Magnoliopsida</taxon>
        <taxon>eudicotyledons</taxon>
        <taxon>Gunneridae</taxon>
        <taxon>Pentapetalae</taxon>
        <taxon>rosids</taxon>
        <taxon>malvids</taxon>
        <taxon>Brassicales</taxon>
        <taxon>Brassicaceae</taxon>
        <taxon>Brassiceae</taxon>
        <taxon>Brassica</taxon>
    </lineage>
</organism>
<sequence length="147" mass="16137">MSKGYSPSSMTKSSNKGKTVGGKYSGIEFLQTPGRTPASGSLLEGTPVLRIPARRNPSSPLRSTPGLVPRTAPFPRVSCCTFGGWRRLVTDKICGLRPPKYFESFELAFQCLRFEVNQHPIAEVIPVLLKSGQSASREEAVEEMKDY</sequence>
<protein>
    <submittedName>
        <fullName evidence="2">Uncharacterized protein</fullName>
    </submittedName>
</protein>
<name>A0A8S9QPH4_BRACR</name>